<dbReference type="InterPro" id="IPR037522">
    <property type="entry name" value="HD_GYP_dom"/>
</dbReference>
<dbReference type="Pfam" id="PF13487">
    <property type="entry name" value="HD_5"/>
    <property type="match status" value="1"/>
</dbReference>
<dbReference type="KEGG" id="swd:Swoo_3829"/>
<dbReference type="Gene3D" id="1.10.3210.10">
    <property type="entry name" value="Hypothetical protein af1432"/>
    <property type="match status" value="2"/>
</dbReference>
<dbReference type="Gene3D" id="3.30.450.20">
    <property type="entry name" value="PAS domain"/>
    <property type="match status" value="2"/>
</dbReference>
<dbReference type="eggNOG" id="COG2206">
    <property type="taxonomic scope" value="Bacteria"/>
</dbReference>
<keyword evidence="4" id="KW-1185">Reference proteome</keyword>
<dbReference type="RefSeq" id="WP_012326418.1">
    <property type="nucleotide sequence ID" value="NC_010506.1"/>
</dbReference>
<dbReference type="PANTHER" id="PTHR45228">
    <property type="entry name" value="CYCLIC DI-GMP PHOSPHODIESTERASE TM_0186-RELATED"/>
    <property type="match status" value="1"/>
</dbReference>
<dbReference type="InterPro" id="IPR052020">
    <property type="entry name" value="Cyclic_di-GMP/3'3'-cGAMP_PDE"/>
</dbReference>
<keyword evidence="3" id="KW-0378">Hydrolase</keyword>
<dbReference type="SUPFAM" id="SSF103190">
    <property type="entry name" value="Sensory domain-like"/>
    <property type="match status" value="1"/>
</dbReference>
<dbReference type="STRING" id="392500.Swoo_3829"/>
<feature type="transmembrane region" description="Helical" evidence="1">
    <location>
        <begin position="335"/>
        <end position="354"/>
    </location>
</feature>
<name>B1KES3_SHEWM</name>
<evidence type="ECO:0000256" key="1">
    <source>
        <dbReference type="SAM" id="Phobius"/>
    </source>
</evidence>
<dbReference type="EMBL" id="CP000961">
    <property type="protein sequence ID" value="ACA88088.1"/>
    <property type="molecule type" value="Genomic_DNA"/>
</dbReference>
<dbReference type="PROSITE" id="PS51832">
    <property type="entry name" value="HD_GYP"/>
    <property type="match status" value="1"/>
</dbReference>
<dbReference type="InterPro" id="IPR003607">
    <property type="entry name" value="HD/PDEase_dom"/>
</dbReference>
<sequence length="940" mass="108024">MKKSVSFRTFITGISTSIILLLSVVLIKVSIEHSREVTTSLSRDIIDSHAQVLKAKIELLETPLTTILDTLAFTDFVNAKLEINNPEWLGTLAKILANSPHLSTLYFGHKNGNSFVVRPIYDRSDSIKLNAPDNTAIMVDLNQFNGLQKRIFFNKEMQVISAFPYDNQNYDPRVRPWFIETKNGGEINVTEPYYFYFFKHFGITFSRRTLDNSSVIAADFTLDSLNEALRDLTYSTNSQTFLFTEKEGLLASNQTIKVDDPTKKVTLKDLEISQFVPALKSVNIKGESHSIEWQGHPWQLIITPMVIGKNETLYLVNLISLNDLLANSNEFRTELIMLSIVIVTLSLLIVFAATSRVVRPLTFLVESLDNIQHFVFKHRPYRSSGITEIDKVNENMLIMEKVLRDFISNLKSVARSTEPKEVSRSLVSQVQEILNSDTCLLFINSRQSRAELSLSAGIGNKQNIELQALFDINPAAFKQPIYELTKEESELIAEKHHTCFLMSLMNRNNQNTGALLICFEYKITADIRSRLEFIQEFIGFNELVLEHLEAMEEQTNLFHAFVMMTASAVDVKSAYTGEHCKRVPELTKMLVEKVVLDSEHFVNFHMDNKQWEELWLAAWLHDCGKVSTPDFIMDKSTKLETVYDRIHEIRMRYEVLKRDADIDYLQALIAGQDEQQAKSHCEQQKQTLEEEFAFIAECNLGTEFMEEDKLNRLENIAKRHWLRTLPDNIGISHQEQVRKTSQTLPISEPVLADKAEHLYCWDDKKRLPTNGLRDFKIKQPEYQYNRGELYNLGVKAGTLTVEDRYNINEHIVQTYLMLDQLPYPEHLKNVPLIAGSHHERIDGKGYPLQLAGEEIPLQGRILAIADVFEALTASDRPYKIAKPISQALTIMANMVKDQHLDRELFDLFIQTDVYNKYASQYLTEQQTDSIDIDKIRSIYL</sequence>
<accession>B1KES3</accession>
<dbReference type="CDD" id="cd00077">
    <property type="entry name" value="HDc"/>
    <property type="match status" value="2"/>
</dbReference>
<feature type="domain" description="HD-GYP" evidence="2">
    <location>
        <begin position="708"/>
        <end position="924"/>
    </location>
</feature>
<keyword evidence="1" id="KW-0812">Transmembrane</keyword>
<evidence type="ECO:0000313" key="4">
    <source>
        <dbReference type="Proteomes" id="UP000002168"/>
    </source>
</evidence>
<keyword evidence="1" id="KW-1133">Transmembrane helix</keyword>
<protein>
    <submittedName>
        <fullName evidence="3">Metal dependent phosphohydrolase</fullName>
    </submittedName>
</protein>
<evidence type="ECO:0000259" key="2">
    <source>
        <dbReference type="PROSITE" id="PS51832"/>
    </source>
</evidence>
<dbReference type="PANTHER" id="PTHR45228:SF5">
    <property type="entry name" value="CYCLIC DI-GMP PHOSPHODIESTERASE VC_1348-RELATED"/>
    <property type="match status" value="1"/>
</dbReference>
<dbReference type="eggNOG" id="COG3437">
    <property type="taxonomic scope" value="Bacteria"/>
</dbReference>
<dbReference type="SUPFAM" id="SSF109604">
    <property type="entry name" value="HD-domain/PDEase-like"/>
    <property type="match status" value="2"/>
</dbReference>
<gene>
    <name evidence="3" type="ordered locus">Swoo_3829</name>
</gene>
<dbReference type="InterPro" id="IPR029151">
    <property type="entry name" value="Sensor-like_sf"/>
</dbReference>
<evidence type="ECO:0000313" key="3">
    <source>
        <dbReference type="EMBL" id="ACA88088.1"/>
    </source>
</evidence>
<dbReference type="HOGENOM" id="CLU_010403_1_0_6"/>
<dbReference type="Proteomes" id="UP000002168">
    <property type="component" value="Chromosome"/>
</dbReference>
<proteinExistence type="predicted"/>
<organism evidence="3 4">
    <name type="scientific">Shewanella woodyi (strain ATCC 51908 / MS32)</name>
    <dbReference type="NCBI Taxonomy" id="392500"/>
    <lineage>
        <taxon>Bacteria</taxon>
        <taxon>Pseudomonadati</taxon>
        <taxon>Pseudomonadota</taxon>
        <taxon>Gammaproteobacteria</taxon>
        <taxon>Alteromonadales</taxon>
        <taxon>Shewanellaceae</taxon>
        <taxon>Shewanella</taxon>
    </lineage>
</organism>
<dbReference type="GO" id="GO:0008081">
    <property type="term" value="F:phosphoric diester hydrolase activity"/>
    <property type="evidence" value="ECO:0007669"/>
    <property type="project" value="UniProtKB-ARBA"/>
</dbReference>
<reference evidence="3 4" key="1">
    <citation type="submission" date="2008-02" db="EMBL/GenBank/DDBJ databases">
        <title>Complete sequence of Shewanella woodyi ATCC 51908.</title>
        <authorList>
            <consortium name="US DOE Joint Genome Institute"/>
            <person name="Copeland A."/>
            <person name="Lucas S."/>
            <person name="Lapidus A."/>
            <person name="Glavina del Rio T."/>
            <person name="Dalin E."/>
            <person name="Tice H."/>
            <person name="Bruce D."/>
            <person name="Goodwin L."/>
            <person name="Pitluck S."/>
            <person name="Sims D."/>
            <person name="Brettin T."/>
            <person name="Detter J.C."/>
            <person name="Han C."/>
            <person name="Kuske C.R."/>
            <person name="Schmutz J."/>
            <person name="Larimer F."/>
            <person name="Land M."/>
            <person name="Hauser L."/>
            <person name="Kyrpides N."/>
            <person name="Lykidis A."/>
            <person name="Zhao J.-S."/>
            <person name="Richardson P."/>
        </authorList>
    </citation>
    <scope>NUCLEOTIDE SEQUENCE [LARGE SCALE GENOMIC DNA]</scope>
    <source>
        <strain evidence="4">ATCC 51908 / MS32</strain>
    </source>
</reference>
<feature type="transmembrane region" description="Helical" evidence="1">
    <location>
        <begin position="6"/>
        <end position="27"/>
    </location>
</feature>
<keyword evidence="1" id="KW-0472">Membrane</keyword>
<dbReference type="SMART" id="SM00471">
    <property type="entry name" value="HDc"/>
    <property type="match status" value="1"/>
</dbReference>
<dbReference type="AlphaFoldDB" id="B1KES3"/>